<dbReference type="InterPro" id="IPR041492">
    <property type="entry name" value="HAD_2"/>
</dbReference>
<dbReference type="SFLD" id="SFLDS00003">
    <property type="entry name" value="Haloacid_Dehalogenase"/>
    <property type="match status" value="1"/>
</dbReference>
<dbReference type="NCBIfam" id="TIGR01549">
    <property type="entry name" value="HAD-SF-IA-v1"/>
    <property type="match status" value="1"/>
</dbReference>
<dbReference type="GO" id="GO:0006281">
    <property type="term" value="P:DNA repair"/>
    <property type="evidence" value="ECO:0007669"/>
    <property type="project" value="TreeGrafter"/>
</dbReference>
<dbReference type="InterPro" id="IPR023214">
    <property type="entry name" value="HAD_sf"/>
</dbReference>
<dbReference type="SUPFAM" id="SSF56784">
    <property type="entry name" value="HAD-like"/>
    <property type="match status" value="1"/>
</dbReference>
<dbReference type="OrthoDB" id="9797743at2"/>
<dbReference type="GO" id="GO:0008967">
    <property type="term" value="F:phosphoglycolate phosphatase activity"/>
    <property type="evidence" value="ECO:0007669"/>
    <property type="project" value="TreeGrafter"/>
</dbReference>
<dbReference type="PANTHER" id="PTHR43434">
    <property type="entry name" value="PHOSPHOGLYCOLATE PHOSPHATASE"/>
    <property type="match status" value="1"/>
</dbReference>
<dbReference type="InterPro" id="IPR036412">
    <property type="entry name" value="HAD-like_sf"/>
</dbReference>
<reference evidence="1 2" key="1">
    <citation type="submission" date="2016-11" db="EMBL/GenBank/DDBJ databases">
        <title>Complete genome sequence of Streptomyces niveus SCSIO 3406.</title>
        <authorList>
            <person name="Zhu Q."/>
            <person name="Cheng W."/>
            <person name="Song Y."/>
            <person name="Li Q."/>
            <person name="Ju J."/>
        </authorList>
    </citation>
    <scope>NUCLEOTIDE SEQUENCE [LARGE SCALE GENOMIC DNA]</scope>
    <source>
        <strain evidence="1 2">SCSIO 3406</strain>
    </source>
</reference>
<dbReference type="InterPro" id="IPR023198">
    <property type="entry name" value="PGP-like_dom2"/>
</dbReference>
<dbReference type="AlphaFoldDB" id="A0A1U9QUU9"/>
<keyword evidence="1" id="KW-0378">Hydrolase</keyword>
<dbReference type="InterPro" id="IPR006439">
    <property type="entry name" value="HAD-SF_hydro_IA"/>
</dbReference>
<dbReference type="Pfam" id="PF13419">
    <property type="entry name" value="HAD_2"/>
    <property type="match status" value="1"/>
</dbReference>
<dbReference type="KEGG" id="snw:BBN63_15420"/>
<dbReference type="Gene3D" id="3.40.50.1000">
    <property type="entry name" value="HAD superfamily/HAD-like"/>
    <property type="match status" value="1"/>
</dbReference>
<dbReference type="InterPro" id="IPR050155">
    <property type="entry name" value="HAD-like_hydrolase_sf"/>
</dbReference>
<dbReference type="SFLD" id="SFLDG01129">
    <property type="entry name" value="C1.5:_HAD__Beta-PGM__Phosphata"/>
    <property type="match status" value="1"/>
</dbReference>
<dbReference type="Proteomes" id="UP000189677">
    <property type="component" value="Chromosome"/>
</dbReference>
<gene>
    <name evidence="1" type="ORF">BBN63_15420</name>
</gene>
<dbReference type="GO" id="GO:0005829">
    <property type="term" value="C:cytosol"/>
    <property type="evidence" value="ECO:0007669"/>
    <property type="project" value="TreeGrafter"/>
</dbReference>
<keyword evidence="2" id="KW-1185">Reference proteome</keyword>
<proteinExistence type="predicted"/>
<protein>
    <submittedName>
        <fullName evidence="1">Hydrolase</fullName>
    </submittedName>
</protein>
<sequence length="232" mass="24795">MIMTVPACGSPPAPAAPSDHRSRALLLDLDGVLLDTRPVMRKAWQRVQEIHGVALPFRDYERHLGREFGDIMQRLGVTDAEAVRRTYEAESVATAHLAEEFAGIVETLHAFVAADWRLGVVTSKHVDRAAPLLARLGCPFATIRTPAGAGRTKPAPDPLLLALVDLGVDPASAIYVGDMAVDQESAARAGVPYVHAGWGYGQPTAPDPETASSPRELLSLLPAKRLVEGSTV</sequence>
<dbReference type="EMBL" id="CP018047">
    <property type="protein sequence ID" value="AQU67425.1"/>
    <property type="molecule type" value="Genomic_DNA"/>
</dbReference>
<name>A0A1U9QUU9_STRNV</name>
<accession>A0A1U9QUU9</accession>
<dbReference type="Gene3D" id="1.10.150.240">
    <property type="entry name" value="Putative phosphatase, domain 2"/>
    <property type="match status" value="1"/>
</dbReference>
<evidence type="ECO:0000313" key="1">
    <source>
        <dbReference type="EMBL" id="AQU67425.1"/>
    </source>
</evidence>
<organism evidence="1 2">
    <name type="scientific">Streptomyces niveus</name>
    <name type="common">Streptomyces spheroides</name>
    <dbReference type="NCBI Taxonomy" id="193462"/>
    <lineage>
        <taxon>Bacteria</taxon>
        <taxon>Bacillati</taxon>
        <taxon>Actinomycetota</taxon>
        <taxon>Actinomycetes</taxon>
        <taxon>Kitasatosporales</taxon>
        <taxon>Streptomycetaceae</taxon>
        <taxon>Streptomyces</taxon>
    </lineage>
</organism>
<dbReference type="PANTHER" id="PTHR43434:SF1">
    <property type="entry name" value="PHOSPHOGLYCOLATE PHOSPHATASE"/>
    <property type="match status" value="1"/>
</dbReference>
<evidence type="ECO:0000313" key="2">
    <source>
        <dbReference type="Proteomes" id="UP000189677"/>
    </source>
</evidence>